<organism evidence="11 12">
    <name type="scientific">Limnothrix redekei LRLZ20PSL1</name>
    <dbReference type="NCBI Taxonomy" id="3112953"/>
    <lineage>
        <taxon>Bacteria</taxon>
        <taxon>Bacillati</taxon>
        <taxon>Cyanobacteriota</taxon>
        <taxon>Cyanophyceae</taxon>
        <taxon>Pseudanabaenales</taxon>
        <taxon>Pseudanabaenaceae</taxon>
        <taxon>Limnothrix</taxon>
    </lineage>
</organism>
<feature type="active site" description="Proton donor/acceptor" evidence="9">
    <location>
        <position position="209"/>
    </location>
</feature>
<dbReference type="InterPro" id="IPR009045">
    <property type="entry name" value="Zn_M74/Hedgehog-like"/>
</dbReference>
<protein>
    <recommendedName>
        <fullName evidence="9 10">D-alanyl-D-alanine dipeptidase</fullName>
        <shortName evidence="9 10">D-Ala-D-Ala dipeptidase</shortName>
        <ecNumber evidence="9 10">3.4.13.22</ecNumber>
    </recommendedName>
</protein>
<dbReference type="PIRSF" id="PIRSF026671">
    <property type="entry name" value="AA_dipeptidase"/>
    <property type="match status" value="1"/>
</dbReference>
<comment type="cofactor">
    <cofactor evidence="9">
        <name>Zn(2+)</name>
        <dbReference type="ChEBI" id="CHEBI:29105"/>
    </cofactor>
    <text evidence="9">Binds 1 zinc ion per subunit.</text>
</comment>
<dbReference type="Proteomes" id="UP001604335">
    <property type="component" value="Unassembled WGS sequence"/>
</dbReference>
<keyword evidence="8 10" id="KW-0961">Cell wall biogenesis/degradation</keyword>
<evidence type="ECO:0000313" key="12">
    <source>
        <dbReference type="Proteomes" id="UP001604335"/>
    </source>
</evidence>
<comment type="function">
    <text evidence="9 10">Catalyzes hydrolysis of the D-alanyl-D-alanine dipeptide.</text>
</comment>
<keyword evidence="7 9" id="KW-0482">Metalloprotease</keyword>
<name>A0ABW7CC10_9CYAN</name>
<evidence type="ECO:0000256" key="9">
    <source>
        <dbReference type="HAMAP-Rule" id="MF_01924"/>
    </source>
</evidence>
<keyword evidence="2 9" id="KW-0645">Protease</keyword>
<dbReference type="PANTHER" id="PTHR43126">
    <property type="entry name" value="D-ALANYL-D-ALANINE DIPEPTIDASE"/>
    <property type="match status" value="1"/>
</dbReference>
<dbReference type="Pfam" id="PF01427">
    <property type="entry name" value="Peptidase_M15"/>
    <property type="match status" value="1"/>
</dbReference>
<sequence>MALKPYQKIPIADCGEPLVPIPPDRFHLWNPHPYAVLGAPYGDQSPFWVRSGVLDRLLQAAQWLAQQQPGWQLAIFDAYRPLAVQQFMVDYTFAELALMEGFDPVALAQNPQHPQTQALRSRVSQFWASPSDHPATPPPHSTGAALDLTLIDAAGLPLDMGSPIDECSDRSFPDHFAPATDPQHQQFHAHRQLLRRAMAAGGFAQHAQEWWHFSWGDQLWADRTGQPLAQYGRA</sequence>
<dbReference type="EMBL" id="JAZAQF010000078">
    <property type="protein sequence ID" value="MFG3818685.1"/>
    <property type="molecule type" value="Genomic_DNA"/>
</dbReference>
<dbReference type="EC" id="3.4.13.22" evidence="9 10"/>
<dbReference type="InterPro" id="IPR000755">
    <property type="entry name" value="A_A_dipeptidase"/>
</dbReference>
<comment type="caution">
    <text evidence="11">The sequence shown here is derived from an EMBL/GenBank/DDBJ whole genome shotgun (WGS) entry which is preliminary data.</text>
</comment>
<feature type="binding site" evidence="9">
    <location>
        <position position="212"/>
    </location>
    <ligand>
        <name>Zn(2+)</name>
        <dbReference type="ChEBI" id="CHEBI:29105"/>
        <note>catalytic</note>
    </ligand>
</feature>
<evidence type="ECO:0000256" key="1">
    <source>
        <dbReference type="ARBA" id="ARBA00001362"/>
    </source>
</evidence>
<keyword evidence="4 9" id="KW-0378">Hydrolase</keyword>
<evidence type="ECO:0000256" key="5">
    <source>
        <dbReference type="ARBA" id="ARBA00022833"/>
    </source>
</evidence>
<evidence type="ECO:0000256" key="6">
    <source>
        <dbReference type="ARBA" id="ARBA00022997"/>
    </source>
</evidence>
<evidence type="ECO:0000256" key="10">
    <source>
        <dbReference type="PIRNR" id="PIRNR026671"/>
    </source>
</evidence>
<keyword evidence="6 9" id="KW-0224">Dipeptidase</keyword>
<evidence type="ECO:0000256" key="4">
    <source>
        <dbReference type="ARBA" id="ARBA00022801"/>
    </source>
</evidence>
<dbReference type="RefSeq" id="WP_393014215.1">
    <property type="nucleotide sequence ID" value="NZ_JAZAQF010000078.1"/>
</dbReference>
<accession>A0ABW7CC10</accession>
<comment type="catalytic activity">
    <reaction evidence="1 9 10">
        <text>D-alanyl-D-alanine + H2O = 2 D-alanine</text>
        <dbReference type="Rhea" id="RHEA:20661"/>
        <dbReference type="ChEBI" id="CHEBI:15377"/>
        <dbReference type="ChEBI" id="CHEBI:57416"/>
        <dbReference type="ChEBI" id="CHEBI:57822"/>
        <dbReference type="EC" id="3.4.13.22"/>
    </reaction>
</comment>
<evidence type="ECO:0000256" key="2">
    <source>
        <dbReference type="ARBA" id="ARBA00022670"/>
    </source>
</evidence>
<feature type="binding site" evidence="9">
    <location>
        <position position="140"/>
    </location>
    <ligand>
        <name>Zn(2+)</name>
        <dbReference type="ChEBI" id="CHEBI:29105"/>
        <note>catalytic</note>
    </ligand>
</feature>
<dbReference type="PANTHER" id="PTHR43126:SF2">
    <property type="entry name" value="D-ALANYL-D-ALANINE DIPEPTIDASE"/>
    <property type="match status" value="1"/>
</dbReference>
<dbReference type="SUPFAM" id="SSF55166">
    <property type="entry name" value="Hedgehog/DD-peptidase"/>
    <property type="match status" value="1"/>
</dbReference>
<reference evidence="12" key="1">
    <citation type="journal article" date="2024" name="Algal Res.">
        <title>Biochemical, toxicological and genomic investigation of a high-biomass producing Limnothrix strain isolated from Italian shallow drinking water reservoir.</title>
        <authorList>
            <person name="Simonazzi M."/>
            <person name="Shishido T.K."/>
            <person name="Delbaje E."/>
            <person name="Wahlsten M."/>
            <person name="Fewer D.P."/>
            <person name="Sivonen K."/>
            <person name="Pezzolesi L."/>
            <person name="Pistocchi R."/>
        </authorList>
    </citation>
    <scope>NUCLEOTIDE SEQUENCE [LARGE SCALE GENOMIC DNA]</scope>
    <source>
        <strain evidence="12">LRLZ20PSL1</strain>
    </source>
</reference>
<feature type="site" description="Transition state stabilizer" evidence="9">
    <location>
        <position position="80"/>
    </location>
</feature>
<comment type="similarity">
    <text evidence="9 10">Belongs to the peptidase M15D family.</text>
</comment>
<keyword evidence="5 9" id="KW-0862">Zinc</keyword>
<gene>
    <name evidence="11" type="ORF">VPK24_13640</name>
</gene>
<keyword evidence="3 9" id="KW-0479">Metal-binding</keyword>
<proteinExistence type="inferred from homology"/>
<feature type="binding site" evidence="9">
    <location>
        <position position="147"/>
    </location>
    <ligand>
        <name>Zn(2+)</name>
        <dbReference type="ChEBI" id="CHEBI:29105"/>
        <note>catalytic</note>
    </ligand>
</feature>
<evidence type="ECO:0000313" key="11">
    <source>
        <dbReference type="EMBL" id="MFG3818685.1"/>
    </source>
</evidence>
<evidence type="ECO:0000256" key="3">
    <source>
        <dbReference type="ARBA" id="ARBA00022723"/>
    </source>
</evidence>
<evidence type="ECO:0000256" key="8">
    <source>
        <dbReference type="ARBA" id="ARBA00023316"/>
    </source>
</evidence>
<dbReference type="HAMAP" id="MF_01924">
    <property type="entry name" value="A_A_dipeptidase"/>
    <property type="match status" value="1"/>
</dbReference>
<keyword evidence="12" id="KW-1185">Reference proteome</keyword>
<dbReference type="Gene3D" id="3.30.1380.10">
    <property type="match status" value="1"/>
</dbReference>
<evidence type="ECO:0000256" key="7">
    <source>
        <dbReference type="ARBA" id="ARBA00023049"/>
    </source>
</evidence>